<dbReference type="AlphaFoldDB" id="A0A813F7S3"/>
<feature type="region of interest" description="Disordered" evidence="1">
    <location>
        <begin position="885"/>
        <end position="918"/>
    </location>
</feature>
<feature type="region of interest" description="Disordered" evidence="1">
    <location>
        <begin position="553"/>
        <end position="749"/>
    </location>
</feature>
<gene>
    <name evidence="2" type="ORF">PGLA1383_LOCUS27107</name>
</gene>
<reference evidence="2" key="1">
    <citation type="submission" date="2021-02" db="EMBL/GenBank/DDBJ databases">
        <authorList>
            <person name="Dougan E. K."/>
            <person name="Rhodes N."/>
            <person name="Thang M."/>
            <person name="Chan C."/>
        </authorList>
    </citation>
    <scope>NUCLEOTIDE SEQUENCE</scope>
</reference>
<feature type="compositionally biased region" description="Polar residues" evidence="1">
    <location>
        <begin position="952"/>
        <end position="962"/>
    </location>
</feature>
<proteinExistence type="predicted"/>
<feature type="region of interest" description="Disordered" evidence="1">
    <location>
        <begin position="450"/>
        <end position="470"/>
    </location>
</feature>
<feature type="compositionally biased region" description="Basic and acidic residues" evidence="1">
    <location>
        <begin position="595"/>
        <end position="635"/>
    </location>
</feature>
<feature type="compositionally biased region" description="Basic and acidic residues" evidence="1">
    <location>
        <begin position="488"/>
        <end position="507"/>
    </location>
</feature>
<feature type="compositionally biased region" description="Basic and acidic residues" evidence="1">
    <location>
        <begin position="937"/>
        <end position="949"/>
    </location>
</feature>
<evidence type="ECO:0000313" key="3">
    <source>
        <dbReference type="Proteomes" id="UP000654075"/>
    </source>
</evidence>
<accession>A0A813F7S3</accession>
<feature type="compositionally biased region" description="Acidic residues" evidence="1">
    <location>
        <begin position="515"/>
        <end position="524"/>
    </location>
</feature>
<dbReference type="EMBL" id="CAJNNV010024268">
    <property type="protein sequence ID" value="CAE8609280.1"/>
    <property type="molecule type" value="Genomic_DNA"/>
</dbReference>
<dbReference type="Proteomes" id="UP000654075">
    <property type="component" value="Unassembled WGS sequence"/>
</dbReference>
<feature type="region of interest" description="Disordered" evidence="1">
    <location>
        <begin position="488"/>
        <end position="531"/>
    </location>
</feature>
<protein>
    <submittedName>
        <fullName evidence="2">Uncharacterized protein</fullName>
    </submittedName>
</protein>
<feature type="compositionally biased region" description="Acidic residues" evidence="1">
    <location>
        <begin position="709"/>
        <end position="738"/>
    </location>
</feature>
<keyword evidence="3" id="KW-1185">Reference proteome</keyword>
<evidence type="ECO:0000256" key="1">
    <source>
        <dbReference type="SAM" id="MobiDB-lite"/>
    </source>
</evidence>
<comment type="caution">
    <text evidence="2">The sequence shown here is derived from an EMBL/GenBank/DDBJ whole genome shotgun (WGS) entry which is preliminary data.</text>
</comment>
<feature type="region of interest" description="Disordered" evidence="1">
    <location>
        <begin position="774"/>
        <end position="807"/>
    </location>
</feature>
<sequence length="1007" mass="110447">MEGTSNNDDPYTRASQRIRQRQDAVLQVLQGSWKSAHDKLPPDEETDLAETLLVLASAFGSELPRRISLLCGVMPCLQEDSLFNIASAATGIPAHTLEELQSRKSSIDLGYVGDEDQELAIGASEDGASLLRGMDTYGSLASIEEIIDAEESADEQVLQPWLDGLRLQVDQRDEDAVSQRDEDAGSRLLKNWISPCATPELEISDEEFEKEEDAKEPLADTRSFCSAASIMSSCPSSPASCCGVSVLRSLIAAGMPEISSEDACRRITVFDMTADDSRELTALDTEPNDSQNISHQLTVFDMTNQDSDILLELDEESEEVAEDVAELVQTFEGAQCMPRTPSTCSGTLISFSPQVSGMPSTRKDAGSSLTSTLELNSSSGSVDRLDACEDAETTAGGVRQLFGDAVRSLNKDTIQQATEAANERPDQSNNHEAEVMEEKRAIEEKIELPLPEEKTELPSPQEAKPEKAEVSEVNAAVLELPNEKEVFVSDSKATAEAEAKMPQREEPAAAGAAGEAEEVMETEPEQERDAQAEEAELALVLMVPTLLMVLEEAEPREAEAEEEEIIEEAKPQEAAANLEESKATEVPQPQQATIKEVEEVKSKVEEAEIPQPEEKTPGETKTTEAEEMKEAEFKQPVEIQQNGMKAEVEEAQLPQPEEATPEEAEAKVEEKSEEELEQPKETKHYPTMADLEEAQLAQPEAEANVEWINEAELDEEDETQSEEATSEEAEEVTEPELEQPEKTKHDEPKVYDLAQVAKPEVEAQVVEVKEKQAEVEELQEEVCVEQPKEETNTREAEEAKVQEMTKESVVQEVGRVDLAADTLTLAETPSTIVDADTQFQKVKSVMHSTPAKTSSSTAELRAKFLDSGVKERFRYLDAMVVRKNSSASDGLASNEELEEPEQATRNLSLEEPESEAPTAEVVVAKLEMRLDELGDDRTVARNASKDRMFNRARTNSAGNESRSSSKHYPNHRESNSAEQPTSLARKPRSASLGVLSRIGCMPCGAGL</sequence>
<feature type="region of interest" description="Disordered" evidence="1">
    <location>
        <begin position="355"/>
        <end position="380"/>
    </location>
</feature>
<evidence type="ECO:0000313" key="2">
    <source>
        <dbReference type="EMBL" id="CAE8609280.1"/>
    </source>
</evidence>
<feature type="compositionally biased region" description="Basic and acidic residues" evidence="1">
    <location>
        <begin position="739"/>
        <end position="749"/>
    </location>
</feature>
<name>A0A813F7S3_POLGL</name>
<feature type="compositionally biased region" description="Low complexity" evidence="1">
    <location>
        <begin position="366"/>
        <end position="380"/>
    </location>
</feature>
<feature type="region of interest" description="Disordered" evidence="1">
    <location>
        <begin position="937"/>
        <end position="991"/>
    </location>
</feature>
<feature type="compositionally biased region" description="Basic and acidic residues" evidence="1">
    <location>
        <begin position="786"/>
        <end position="806"/>
    </location>
</feature>
<organism evidence="2 3">
    <name type="scientific">Polarella glacialis</name>
    <name type="common">Dinoflagellate</name>
    <dbReference type="NCBI Taxonomy" id="89957"/>
    <lineage>
        <taxon>Eukaryota</taxon>
        <taxon>Sar</taxon>
        <taxon>Alveolata</taxon>
        <taxon>Dinophyceae</taxon>
        <taxon>Suessiales</taxon>
        <taxon>Suessiaceae</taxon>
        <taxon>Polarella</taxon>
    </lineage>
</organism>